<evidence type="ECO:0008006" key="3">
    <source>
        <dbReference type="Google" id="ProtNLM"/>
    </source>
</evidence>
<keyword evidence="1" id="KW-0732">Signal</keyword>
<reference evidence="2" key="1">
    <citation type="journal article" date="2016" name="Ticks Tick Borne Dis.">
        <title>De novo assembly and annotation of the salivary gland transcriptome of Rhipicephalus appendiculatus male and female ticks during blood feeding.</title>
        <authorList>
            <person name="de Castro M.H."/>
            <person name="de Klerk D."/>
            <person name="Pienaar R."/>
            <person name="Latif A.A."/>
            <person name="Rees D.J."/>
            <person name="Mans B.J."/>
        </authorList>
    </citation>
    <scope>NUCLEOTIDE SEQUENCE</scope>
    <source>
        <tissue evidence="2">Salivary glands</tissue>
    </source>
</reference>
<name>A0A131YEW1_RHIAP</name>
<evidence type="ECO:0000313" key="2">
    <source>
        <dbReference type="EMBL" id="JAP77000.1"/>
    </source>
</evidence>
<protein>
    <recommendedName>
        <fullName evidence="3">Secreted protein</fullName>
    </recommendedName>
</protein>
<accession>A0A131YEW1</accession>
<sequence>MPCWLPSKTASSSVILCLSGLADSSLVSSIPSHPRDLLNSTTSSFRVVDQLRASRCQYTACLPVEDHHLLRQASIRGPSAVFLLWL</sequence>
<feature type="chain" id="PRO_5007284859" description="Secreted protein" evidence="1">
    <location>
        <begin position="25"/>
        <end position="86"/>
    </location>
</feature>
<organism evidence="2">
    <name type="scientific">Rhipicephalus appendiculatus</name>
    <name type="common">Brown ear tick</name>
    <dbReference type="NCBI Taxonomy" id="34631"/>
    <lineage>
        <taxon>Eukaryota</taxon>
        <taxon>Metazoa</taxon>
        <taxon>Ecdysozoa</taxon>
        <taxon>Arthropoda</taxon>
        <taxon>Chelicerata</taxon>
        <taxon>Arachnida</taxon>
        <taxon>Acari</taxon>
        <taxon>Parasitiformes</taxon>
        <taxon>Ixodida</taxon>
        <taxon>Ixodoidea</taxon>
        <taxon>Ixodidae</taxon>
        <taxon>Rhipicephalinae</taxon>
        <taxon>Rhipicephalus</taxon>
        <taxon>Rhipicephalus</taxon>
    </lineage>
</organism>
<evidence type="ECO:0000256" key="1">
    <source>
        <dbReference type="SAM" id="SignalP"/>
    </source>
</evidence>
<dbReference type="EMBL" id="GEDV01011557">
    <property type="protein sequence ID" value="JAP77000.1"/>
    <property type="molecule type" value="Transcribed_RNA"/>
</dbReference>
<dbReference type="AlphaFoldDB" id="A0A131YEW1"/>
<feature type="signal peptide" evidence="1">
    <location>
        <begin position="1"/>
        <end position="24"/>
    </location>
</feature>
<proteinExistence type="predicted"/>